<dbReference type="InterPro" id="IPR050131">
    <property type="entry name" value="Peptidase_S8_subtilisin-like"/>
</dbReference>
<evidence type="ECO:0000256" key="2">
    <source>
        <dbReference type="ARBA" id="ARBA00022670"/>
    </source>
</evidence>
<dbReference type="Proteomes" id="UP000595512">
    <property type="component" value="Chromosome"/>
</dbReference>
<dbReference type="RefSeq" id="WP_107920379.1">
    <property type="nucleotide sequence ID" value="NZ_CP066701.1"/>
</dbReference>
<evidence type="ECO:0000313" key="8">
    <source>
        <dbReference type="Proteomes" id="UP000595512"/>
    </source>
</evidence>
<evidence type="ECO:0000259" key="6">
    <source>
        <dbReference type="Pfam" id="PF00082"/>
    </source>
</evidence>
<comment type="similarity">
    <text evidence="1 5">Belongs to the peptidase S8 family.</text>
</comment>
<dbReference type="AlphaFoldDB" id="A0AB37HPH8"/>
<dbReference type="InterPro" id="IPR036852">
    <property type="entry name" value="Peptidase_S8/S53_dom_sf"/>
</dbReference>
<dbReference type="PROSITE" id="PS00136">
    <property type="entry name" value="SUBTILASE_ASP"/>
    <property type="match status" value="1"/>
</dbReference>
<gene>
    <name evidence="7" type="ORF">JGZ69_07185</name>
</gene>
<feature type="active site" description="Charge relay system" evidence="5">
    <location>
        <position position="257"/>
    </location>
</feature>
<reference evidence="7 8" key="1">
    <citation type="submission" date="2020-12" db="EMBL/GenBank/DDBJ databases">
        <title>Taxonomic evaluation of the Bacillus sporothermodurans group of bacteria based on whole genome sequences.</title>
        <authorList>
            <person name="Fiedler G."/>
            <person name="Herbstmann A.-D."/>
            <person name="Doll E."/>
            <person name="Wenning M."/>
            <person name="Brinks E."/>
            <person name="Kabisch J."/>
            <person name="Breitenwieser F."/>
            <person name="Lappann M."/>
            <person name="Boehnlein C."/>
            <person name="Franz C."/>
        </authorList>
    </citation>
    <scope>NUCLEOTIDE SEQUENCE [LARGE SCALE GENOMIC DNA]</scope>
    <source>
        <strain evidence="7 8">DSM 10599</strain>
    </source>
</reference>
<dbReference type="PANTHER" id="PTHR43806:SF11">
    <property type="entry name" value="CEREVISIN-RELATED"/>
    <property type="match status" value="1"/>
</dbReference>
<evidence type="ECO:0000256" key="3">
    <source>
        <dbReference type="ARBA" id="ARBA00022801"/>
    </source>
</evidence>
<dbReference type="InterPro" id="IPR034074">
    <property type="entry name" value="Y4bN_pept_dom"/>
</dbReference>
<proteinExistence type="inferred from homology"/>
<name>A0AB37HPH8_9BACI</name>
<keyword evidence="2 5" id="KW-0645">Protease</keyword>
<feature type="active site" description="Charge relay system" evidence="5">
    <location>
        <position position="525"/>
    </location>
</feature>
<organism evidence="7 8">
    <name type="scientific">Heyndrickxia sporothermodurans</name>
    <dbReference type="NCBI Taxonomy" id="46224"/>
    <lineage>
        <taxon>Bacteria</taxon>
        <taxon>Bacillati</taxon>
        <taxon>Bacillota</taxon>
        <taxon>Bacilli</taxon>
        <taxon>Bacillales</taxon>
        <taxon>Bacillaceae</taxon>
        <taxon>Heyndrickxia</taxon>
    </lineage>
</organism>
<evidence type="ECO:0000256" key="5">
    <source>
        <dbReference type="PROSITE-ProRule" id="PRU01240"/>
    </source>
</evidence>
<dbReference type="PANTHER" id="PTHR43806">
    <property type="entry name" value="PEPTIDASE S8"/>
    <property type="match status" value="1"/>
</dbReference>
<feature type="domain" description="Peptidase S8/S53" evidence="6">
    <location>
        <begin position="251"/>
        <end position="563"/>
    </location>
</feature>
<dbReference type="GO" id="GO:0006508">
    <property type="term" value="P:proteolysis"/>
    <property type="evidence" value="ECO:0007669"/>
    <property type="project" value="UniProtKB-KW"/>
</dbReference>
<evidence type="ECO:0000256" key="1">
    <source>
        <dbReference type="ARBA" id="ARBA00011073"/>
    </source>
</evidence>
<protein>
    <submittedName>
        <fullName evidence="7">S8 family peptidase</fullName>
    </submittedName>
</protein>
<dbReference type="InterPro" id="IPR015500">
    <property type="entry name" value="Peptidase_S8_subtilisin-rel"/>
</dbReference>
<sequence length="791" mass="90250">MTYEHLQLIKENINFVRQGRQDRRPDRQIQPRIHGQKLQNSFHSKKEQYEATKKIGEDFIFKIVRDNSKPINFNKLGLSLLAERPNNISVVEVKDSYALMSNLSDFTAEQIAKTKVVNYSQFANIDEFIFQTPEEKMGPILSNESINKESVYTLDVQLYSSDESLKDIHKKVSLFKDFLKSIQATLLDDCILQSLILLKIKIKGSFIKDLLEHRNVYFVDMPQNSIYDMDNINQLSFSELPKVDLPSEDSPLIGVIDSGIIPTHPLLKGSIVASESFGGLKSPFDEQGHGTMVAGIIQFGDLNNVLGLESVKLPFKLLNGRVTNQNNSFPDEKILVNVIKEAIEEFINEYQCDIFNLSLGDSRFPYETDTKMDHWSYILDQIVHEYNVAIIVSAGNYSPYHHNGQILERFYDDLLEDPMAALIPPALAVNCLTVGSKVKDDIPYQSDNKLQHIAVTGKEQASPFTRVGYGYGNGIKPETIAYGGNYSLNTGTKRLNTSDRNLGILSTSLFNPTLGSWFETRSGTSFSAPYITRLIGLIKKRLPSAKGNLLRAVLVNTCNQETEIKNYVQERYKNKELKPAQLKEKYTKIQGFGDVREKFLINSYDHYVTMYYEGEMEINKVNIFEIPITDEIYSKKGKATLNITLAYNPPCRDSRIDYTGVKMTYELFRGLSLEEVTKYTCKPDDDEFEKDTLPKHLKKHKCKLTPSMQEISRGTILKSSHRISSNAASQQVYGDKYYLAVKCQERWYSGPKHQPYAVVISIEHDNEEAVLYEEVRGVLEARNRTRVRQRS</sequence>
<dbReference type="InterPro" id="IPR023827">
    <property type="entry name" value="Peptidase_S8_Asp-AS"/>
</dbReference>
<evidence type="ECO:0000256" key="4">
    <source>
        <dbReference type="ARBA" id="ARBA00022825"/>
    </source>
</evidence>
<accession>A0AB37HPH8</accession>
<evidence type="ECO:0000313" key="7">
    <source>
        <dbReference type="EMBL" id="QQX26608.1"/>
    </source>
</evidence>
<dbReference type="CDD" id="cd04847">
    <property type="entry name" value="Peptidases_S8_Subtilisin_like_2"/>
    <property type="match status" value="1"/>
</dbReference>
<dbReference type="GO" id="GO:0004252">
    <property type="term" value="F:serine-type endopeptidase activity"/>
    <property type="evidence" value="ECO:0007669"/>
    <property type="project" value="UniProtKB-UniRule"/>
</dbReference>
<keyword evidence="3 5" id="KW-0378">Hydrolase</keyword>
<dbReference type="PRINTS" id="PR00723">
    <property type="entry name" value="SUBTILISIN"/>
</dbReference>
<feature type="active site" description="Charge relay system" evidence="5">
    <location>
        <position position="289"/>
    </location>
</feature>
<dbReference type="EMBL" id="CP066701">
    <property type="protein sequence ID" value="QQX26608.1"/>
    <property type="molecule type" value="Genomic_DNA"/>
</dbReference>
<dbReference type="Gene3D" id="3.40.50.200">
    <property type="entry name" value="Peptidase S8/S53 domain"/>
    <property type="match status" value="1"/>
</dbReference>
<keyword evidence="4 5" id="KW-0720">Serine protease</keyword>
<dbReference type="Pfam" id="PF00082">
    <property type="entry name" value="Peptidase_S8"/>
    <property type="match status" value="1"/>
</dbReference>
<dbReference type="KEGG" id="hspo:JGZ69_07185"/>
<dbReference type="PROSITE" id="PS51892">
    <property type="entry name" value="SUBTILASE"/>
    <property type="match status" value="1"/>
</dbReference>
<dbReference type="SUPFAM" id="SSF52743">
    <property type="entry name" value="Subtilisin-like"/>
    <property type="match status" value="1"/>
</dbReference>
<dbReference type="InterPro" id="IPR000209">
    <property type="entry name" value="Peptidase_S8/S53_dom"/>
</dbReference>